<dbReference type="GO" id="GO:0004674">
    <property type="term" value="F:protein serine/threonine kinase activity"/>
    <property type="evidence" value="ECO:0007669"/>
    <property type="project" value="UniProtKB-KW"/>
</dbReference>
<keyword evidence="4" id="KW-0732">Signal</keyword>
<sequence length="395" mass="43783">MKKKKKLLLHLLISLACVHESIVVFAIQGPVSSPIPSPISASMAAFSPEGNRFGSEEHTRMDLPKKMKASIKSSKNGGKSSDCEKGHGLAPFWVNSSPCGRFQNRVVLRLWITRCLKKLRISSIQVMFLVKVDLDVFTRLNSTMVFAAVKKLDCTSQDAEKEYENEVGFLCKFKHPNIISLLGFSSDNDTRTISLFVVNLASPDEDRFRYGTLSDFGLAVTDDAAQDKNNLKLSGKLTDKSDVYAFGVVLLELLLGRKPVEKLAPSQCRSIVTWAMPQLTDRSKLPNIVDPVIRDTMDLKHLYQVGNVLVTWTDIAYSVRQLDLAKWDCNMQVAAVAVLCVQSSVDNRCSALTHPSCSCGAWRDTKSYTTCSSLTRQTDSTCLENNTVFAVLQIA</sequence>
<evidence type="ECO:0000256" key="2">
    <source>
        <dbReference type="ARBA" id="ARBA00022741"/>
    </source>
</evidence>
<organism evidence="6 7">
    <name type="scientific">Hibiscus syriacus</name>
    <name type="common">Rose of Sharon</name>
    <dbReference type="NCBI Taxonomy" id="106335"/>
    <lineage>
        <taxon>Eukaryota</taxon>
        <taxon>Viridiplantae</taxon>
        <taxon>Streptophyta</taxon>
        <taxon>Embryophyta</taxon>
        <taxon>Tracheophyta</taxon>
        <taxon>Spermatophyta</taxon>
        <taxon>Magnoliopsida</taxon>
        <taxon>eudicotyledons</taxon>
        <taxon>Gunneridae</taxon>
        <taxon>Pentapetalae</taxon>
        <taxon>rosids</taxon>
        <taxon>malvids</taxon>
        <taxon>Malvales</taxon>
        <taxon>Malvaceae</taxon>
        <taxon>Malvoideae</taxon>
        <taxon>Hibiscus</taxon>
    </lineage>
</organism>
<comment type="caution">
    <text evidence="6">The sequence shown here is derived from an EMBL/GenBank/DDBJ whole genome shotgun (WGS) entry which is preliminary data.</text>
</comment>
<dbReference type="PROSITE" id="PS51257">
    <property type="entry name" value="PROKAR_LIPOPROTEIN"/>
    <property type="match status" value="1"/>
</dbReference>
<feature type="domain" description="Tyrosine-protein kinase catalytic" evidence="5">
    <location>
        <begin position="130"/>
        <end position="362"/>
    </location>
</feature>
<dbReference type="Gene3D" id="1.10.510.10">
    <property type="entry name" value="Transferase(Phosphotransferase) domain 1"/>
    <property type="match status" value="1"/>
</dbReference>
<evidence type="ECO:0000313" key="6">
    <source>
        <dbReference type="EMBL" id="KAE8687471.1"/>
    </source>
</evidence>
<dbReference type="EMBL" id="VEPZ02001203">
    <property type="protein sequence ID" value="KAE8687471.1"/>
    <property type="molecule type" value="Genomic_DNA"/>
</dbReference>
<accession>A0A6A2Z636</accession>
<keyword evidence="2" id="KW-0547">Nucleotide-binding</keyword>
<feature type="signal peptide" evidence="4">
    <location>
        <begin position="1"/>
        <end position="26"/>
    </location>
</feature>
<proteinExistence type="predicted"/>
<dbReference type="PANTHER" id="PTHR47989:SF27">
    <property type="entry name" value="PROTEIN KINASE DOMAIN-CONTAINING PROTEIN"/>
    <property type="match status" value="1"/>
</dbReference>
<dbReference type="SMART" id="SM00219">
    <property type="entry name" value="TyrKc"/>
    <property type="match status" value="1"/>
</dbReference>
<evidence type="ECO:0000259" key="5">
    <source>
        <dbReference type="SMART" id="SM00219"/>
    </source>
</evidence>
<dbReference type="Gene3D" id="3.30.200.20">
    <property type="entry name" value="Phosphorylase Kinase, domain 1"/>
    <property type="match status" value="1"/>
</dbReference>
<evidence type="ECO:0000256" key="3">
    <source>
        <dbReference type="ARBA" id="ARBA00022840"/>
    </source>
</evidence>
<dbReference type="InterPro" id="IPR020635">
    <property type="entry name" value="Tyr_kinase_cat_dom"/>
</dbReference>
<name>A0A6A2Z636_HIBSY</name>
<dbReference type="InterPro" id="IPR011009">
    <property type="entry name" value="Kinase-like_dom_sf"/>
</dbReference>
<evidence type="ECO:0000256" key="4">
    <source>
        <dbReference type="SAM" id="SignalP"/>
    </source>
</evidence>
<dbReference type="AlphaFoldDB" id="A0A6A2Z636"/>
<dbReference type="Proteomes" id="UP000436088">
    <property type="component" value="Unassembled WGS sequence"/>
</dbReference>
<keyword evidence="1" id="KW-0418">Kinase</keyword>
<feature type="chain" id="PRO_5025367018" description="Tyrosine-protein kinase catalytic domain-containing protein" evidence="4">
    <location>
        <begin position="27"/>
        <end position="395"/>
    </location>
</feature>
<keyword evidence="7" id="KW-1185">Reference proteome</keyword>
<reference evidence="6" key="1">
    <citation type="submission" date="2019-09" db="EMBL/GenBank/DDBJ databases">
        <title>Draft genome information of white flower Hibiscus syriacus.</title>
        <authorList>
            <person name="Kim Y.-M."/>
        </authorList>
    </citation>
    <scope>NUCLEOTIDE SEQUENCE [LARGE SCALE GENOMIC DNA]</scope>
    <source>
        <strain evidence="6">YM2019G1</strain>
    </source>
</reference>
<evidence type="ECO:0000256" key="1">
    <source>
        <dbReference type="ARBA" id="ARBA00022527"/>
    </source>
</evidence>
<dbReference type="GO" id="GO:0004713">
    <property type="term" value="F:protein tyrosine kinase activity"/>
    <property type="evidence" value="ECO:0007669"/>
    <property type="project" value="InterPro"/>
</dbReference>
<dbReference type="SUPFAM" id="SSF56112">
    <property type="entry name" value="Protein kinase-like (PK-like)"/>
    <property type="match status" value="1"/>
</dbReference>
<keyword evidence="1" id="KW-0723">Serine/threonine-protein kinase</keyword>
<dbReference type="GO" id="GO:0005524">
    <property type="term" value="F:ATP binding"/>
    <property type="evidence" value="ECO:0007669"/>
    <property type="project" value="UniProtKB-KW"/>
</dbReference>
<gene>
    <name evidence="6" type="ORF">F3Y22_tig00111014pilonHSYRG00018</name>
</gene>
<keyword evidence="1" id="KW-0808">Transferase</keyword>
<evidence type="ECO:0000313" key="7">
    <source>
        <dbReference type="Proteomes" id="UP000436088"/>
    </source>
</evidence>
<protein>
    <recommendedName>
        <fullName evidence="5">Tyrosine-protein kinase catalytic domain-containing protein</fullName>
    </recommendedName>
</protein>
<keyword evidence="3" id="KW-0067">ATP-binding</keyword>
<dbReference type="PANTHER" id="PTHR47989">
    <property type="entry name" value="OS01G0750732 PROTEIN"/>
    <property type="match status" value="1"/>
</dbReference>